<feature type="region of interest" description="Disordered" evidence="1">
    <location>
        <begin position="1"/>
        <end position="97"/>
    </location>
</feature>
<sequence>MSGMSGHETSGHGPDPAPHRPDAAAPAPPPAYAPQQQPQAHQQPVPAYAPEPAPAYAAQPSPAYAHQQPHQHQPAQPGHAPYGTPPPPPPPARPPRRWLRPALRWGAAVLLLAGAALGPAYAVTGAERGDLPGLATEGDGRWDYPELELPALPAGKPPPFAPANAGQIHHADLRDLLLPAPAGAEDDARLKTEDGWLAPADFTSVYVEEERAELRQALTDDAVRHIAATGWTMPDDTRVRIYLLQFNTGSLAAHFYDQQLAGGISTARDLTGAPEVSVEEEWSDENQLPAVEMYVYDEAKPRGKEHVRQAYVIAGDTVGLITVEAPEQAPLVPFQQTLVLQQQLLG</sequence>
<dbReference type="SUPFAM" id="SSF81995">
    <property type="entry name" value="beta-sandwich domain of Sec23/24"/>
    <property type="match status" value="1"/>
</dbReference>
<comment type="caution">
    <text evidence="2">The sequence shown here is derived from an EMBL/GenBank/DDBJ whole genome shotgun (WGS) entry which is preliminary data.</text>
</comment>
<evidence type="ECO:0000313" key="2">
    <source>
        <dbReference type="EMBL" id="GAA1507876.1"/>
    </source>
</evidence>
<proteinExistence type="predicted"/>
<gene>
    <name evidence="2" type="ORF">GCM10009802_63430</name>
</gene>
<evidence type="ECO:0000313" key="3">
    <source>
        <dbReference type="Proteomes" id="UP001500443"/>
    </source>
</evidence>
<keyword evidence="3" id="KW-1185">Reference proteome</keyword>
<feature type="compositionally biased region" description="Low complexity" evidence="1">
    <location>
        <begin position="33"/>
        <end position="46"/>
    </location>
</feature>
<feature type="compositionally biased region" description="Low complexity" evidence="1">
    <location>
        <begin position="54"/>
        <end position="82"/>
    </location>
</feature>
<reference evidence="2 3" key="1">
    <citation type="journal article" date="2019" name="Int. J. Syst. Evol. Microbiol.">
        <title>The Global Catalogue of Microorganisms (GCM) 10K type strain sequencing project: providing services to taxonomists for standard genome sequencing and annotation.</title>
        <authorList>
            <consortium name="The Broad Institute Genomics Platform"/>
            <consortium name="The Broad Institute Genome Sequencing Center for Infectious Disease"/>
            <person name="Wu L."/>
            <person name="Ma J."/>
        </authorList>
    </citation>
    <scope>NUCLEOTIDE SEQUENCE [LARGE SCALE GENOMIC DNA]</scope>
    <source>
        <strain evidence="2 3">JCM 15481</strain>
    </source>
</reference>
<organism evidence="2 3">
    <name type="scientific">Streptomyces synnematoformans</name>
    <dbReference type="NCBI Taxonomy" id="415721"/>
    <lineage>
        <taxon>Bacteria</taxon>
        <taxon>Bacillati</taxon>
        <taxon>Actinomycetota</taxon>
        <taxon>Actinomycetes</taxon>
        <taxon>Kitasatosporales</taxon>
        <taxon>Streptomycetaceae</taxon>
        <taxon>Streptomyces</taxon>
    </lineage>
</organism>
<evidence type="ECO:0000256" key="1">
    <source>
        <dbReference type="SAM" id="MobiDB-lite"/>
    </source>
</evidence>
<dbReference type="Proteomes" id="UP001500443">
    <property type="component" value="Unassembled WGS sequence"/>
</dbReference>
<name>A0ABN1ZZJ5_9ACTN</name>
<protein>
    <submittedName>
        <fullName evidence="2">Uncharacterized protein</fullName>
    </submittedName>
</protein>
<accession>A0ABN1ZZJ5</accession>
<dbReference type="RefSeq" id="WP_344295025.1">
    <property type="nucleotide sequence ID" value="NZ_BAAAPF010000416.1"/>
</dbReference>
<feature type="compositionally biased region" description="Pro residues" evidence="1">
    <location>
        <begin position="83"/>
        <end position="93"/>
    </location>
</feature>
<dbReference type="EMBL" id="BAAAPF010000416">
    <property type="protein sequence ID" value="GAA1507876.1"/>
    <property type="molecule type" value="Genomic_DNA"/>
</dbReference>